<dbReference type="GO" id="GO:1904680">
    <property type="term" value="F:peptide transmembrane transporter activity"/>
    <property type="evidence" value="ECO:0007669"/>
    <property type="project" value="TreeGrafter"/>
</dbReference>
<evidence type="ECO:0000256" key="5">
    <source>
        <dbReference type="SAM" id="MobiDB-lite"/>
    </source>
</evidence>
<dbReference type="PANTHER" id="PTHR30290">
    <property type="entry name" value="PERIPLASMIC BINDING COMPONENT OF ABC TRANSPORTER"/>
    <property type="match status" value="1"/>
</dbReference>
<evidence type="ECO:0000256" key="1">
    <source>
        <dbReference type="ARBA" id="ARBA00004196"/>
    </source>
</evidence>
<evidence type="ECO:0000256" key="2">
    <source>
        <dbReference type="ARBA" id="ARBA00005695"/>
    </source>
</evidence>
<dbReference type="KEGG" id="fri:FraEuI1c_1327"/>
<dbReference type="InterPro" id="IPR006311">
    <property type="entry name" value="TAT_signal"/>
</dbReference>
<comment type="similarity">
    <text evidence="2">Belongs to the bacterial solute-binding protein 5 family.</text>
</comment>
<evidence type="ECO:0000256" key="4">
    <source>
        <dbReference type="ARBA" id="ARBA00022729"/>
    </source>
</evidence>
<dbReference type="GO" id="GO:0043190">
    <property type="term" value="C:ATP-binding cassette (ABC) transporter complex"/>
    <property type="evidence" value="ECO:0007669"/>
    <property type="project" value="InterPro"/>
</dbReference>
<proteinExistence type="inferred from homology"/>
<dbReference type="FunCoup" id="E3J3Q7">
    <property type="interactions" value="80"/>
</dbReference>
<feature type="region of interest" description="Disordered" evidence="5">
    <location>
        <begin position="44"/>
        <end position="64"/>
    </location>
</feature>
<dbReference type="RefSeq" id="WP_013422514.1">
    <property type="nucleotide sequence ID" value="NC_014666.1"/>
</dbReference>
<evidence type="ECO:0000313" key="8">
    <source>
        <dbReference type="Proteomes" id="UP000002484"/>
    </source>
</evidence>
<dbReference type="GO" id="GO:0042597">
    <property type="term" value="C:periplasmic space"/>
    <property type="evidence" value="ECO:0007669"/>
    <property type="project" value="UniProtKB-ARBA"/>
</dbReference>
<dbReference type="Gene3D" id="3.40.190.10">
    <property type="entry name" value="Periplasmic binding protein-like II"/>
    <property type="match status" value="1"/>
</dbReference>
<accession>E3J3Q7</accession>
<name>E3J3Q7_PSEI1</name>
<gene>
    <name evidence="7" type="ordered locus">FraEuI1c_1327</name>
</gene>
<keyword evidence="3" id="KW-0813">Transport</keyword>
<dbReference type="EMBL" id="CP002299">
    <property type="protein sequence ID" value="ADP79394.1"/>
    <property type="molecule type" value="Genomic_DNA"/>
</dbReference>
<dbReference type="eggNOG" id="COG0747">
    <property type="taxonomic scope" value="Bacteria"/>
</dbReference>
<dbReference type="SUPFAM" id="SSF53850">
    <property type="entry name" value="Periplasmic binding protein-like II"/>
    <property type="match status" value="1"/>
</dbReference>
<dbReference type="Proteomes" id="UP000002484">
    <property type="component" value="Chromosome"/>
</dbReference>
<feature type="domain" description="Solute-binding protein family 5" evidence="6">
    <location>
        <begin position="107"/>
        <end position="456"/>
    </location>
</feature>
<dbReference type="GO" id="GO:0030313">
    <property type="term" value="C:cell envelope"/>
    <property type="evidence" value="ECO:0007669"/>
    <property type="project" value="UniProtKB-SubCell"/>
</dbReference>
<dbReference type="InterPro" id="IPR039424">
    <property type="entry name" value="SBP_5"/>
</dbReference>
<protein>
    <submittedName>
        <fullName evidence="7">Extracellular solute-binding protein family 5</fullName>
    </submittedName>
</protein>
<reference evidence="7 8" key="1">
    <citation type="submission" date="2010-10" db="EMBL/GenBank/DDBJ databases">
        <title>Complete sequence of Frankia sp. EuI1c.</title>
        <authorList>
            <consortium name="US DOE Joint Genome Institute"/>
            <person name="Lucas S."/>
            <person name="Copeland A."/>
            <person name="Lapidus A."/>
            <person name="Cheng J.-F."/>
            <person name="Bruce D."/>
            <person name="Goodwin L."/>
            <person name="Pitluck S."/>
            <person name="Chertkov O."/>
            <person name="Detter J.C."/>
            <person name="Han C."/>
            <person name="Tapia R."/>
            <person name="Land M."/>
            <person name="Hauser L."/>
            <person name="Jeffries C."/>
            <person name="Kyrpides N."/>
            <person name="Ivanova N."/>
            <person name="Mikhailova N."/>
            <person name="Beauchemin N."/>
            <person name="Sen A."/>
            <person name="Sur S.A."/>
            <person name="Gtari M."/>
            <person name="Wall L."/>
            <person name="Tisa L."/>
            <person name="Woyke T."/>
        </authorList>
    </citation>
    <scope>NUCLEOTIDE SEQUENCE [LARGE SCALE GENOMIC DNA]</scope>
    <source>
        <strain evidence="8">DSM 45817 / CECT 9037 / EuI1c</strain>
    </source>
</reference>
<dbReference type="OrthoDB" id="9046151at2"/>
<dbReference type="Pfam" id="PF00496">
    <property type="entry name" value="SBP_bac_5"/>
    <property type="match status" value="1"/>
</dbReference>
<keyword evidence="4" id="KW-0732">Signal</keyword>
<evidence type="ECO:0000256" key="3">
    <source>
        <dbReference type="ARBA" id="ARBA00022448"/>
    </source>
</evidence>
<sequence>MANRSDPRESGVAVSRRQVVDLPLSRRGLLLAAGATGLLAACSSTSNPSGTAAGPPGKPVRGGTLKLGSEVPSSGIDPVTSSDPTGLAAVQLVNEYLFSLEADATLRPVLGLRSSVDPSGLVWTVPLRRGVTFNDHTPFTADAVLSSLGRLTAPRSESPAAATFRGILDTITKIDDFTVQFRLHRPFADFPYLLSSGNFNTFILPPSYGGNWARTPMGTGPFTLTANVTGQRLSYARRPDYWNAGRIYVDGVDLLLYKDAQARLLALQSGEIDAETSSIATDGASLNRSRITTAAGPSSTFTALALRTDRPPFDDRSVRQAVAWALDRSAVNAVQLRSEGAVGNDHIFAPSYGTRPQGLAQRDKNLQKVKELLAGRTIAFSITASQFEVSYAAQLQQQLTAAGFKVELATLSDTAYYAGSDTTAPWLNAEATLTGWAARPSPSEFISYMFRTGAAWNASHYSNPALDQLAVKLDAVTGDGDKQGLVNQIGRILWDDVPVVIPVWEPTVRFTNKRVHGLGADMALDLGGVWIGA</sequence>
<dbReference type="InParanoid" id="E3J3Q7"/>
<comment type="subcellular location">
    <subcellularLocation>
        <location evidence="1">Cell envelope</location>
    </subcellularLocation>
</comment>
<dbReference type="GO" id="GO:0015833">
    <property type="term" value="P:peptide transport"/>
    <property type="evidence" value="ECO:0007669"/>
    <property type="project" value="TreeGrafter"/>
</dbReference>
<dbReference type="PIRSF" id="PIRSF002741">
    <property type="entry name" value="MppA"/>
    <property type="match status" value="1"/>
</dbReference>
<dbReference type="AlphaFoldDB" id="E3J3Q7"/>
<dbReference type="STRING" id="298654.FraEuI1c_1327"/>
<dbReference type="InterPro" id="IPR000914">
    <property type="entry name" value="SBP_5_dom"/>
</dbReference>
<evidence type="ECO:0000259" key="6">
    <source>
        <dbReference type="Pfam" id="PF00496"/>
    </source>
</evidence>
<keyword evidence="8" id="KW-1185">Reference proteome</keyword>
<dbReference type="PANTHER" id="PTHR30290:SF10">
    <property type="entry name" value="PERIPLASMIC OLIGOPEPTIDE-BINDING PROTEIN-RELATED"/>
    <property type="match status" value="1"/>
</dbReference>
<dbReference type="HOGENOM" id="CLU_017028_7_4_11"/>
<dbReference type="PROSITE" id="PS51318">
    <property type="entry name" value="TAT"/>
    <property type="match status" value="1"/>
</dbReference>
<organism evidence="7 8">
    <name type="scientific">Pseudofrankia inefficax (strain DSM 45817 / CECT 9037 / DDB 130130 / EuI1c)</name>
    <name type="common">Frankia inefficax</name>
    <dbReference type="NCBI Taxonomy" id="298654"/>
    <lineage>
        <taxon>Bacteria</taxon>
        <taxon>Bacillati</taxon>
        <taxon>Actinomycetota</taxon>
        <taxon>Actinomycetes</taxon>
        <taxon>Frankiales</taxon>
        <taxon>Frankiaceae</taxon>
        <taxon>Pseudofrankia</taxon>
    </lineage>
</organism>
<evidence type="ECO:0000313" key="7">
    <source>
        <dbReference type="EMBL" id="ADP79394.1"/>
    </source>
</evidence>
<dbReference type="InterPro" id="IPR030678">
    <property type="entry name" value="Peptide/Ni-bd"/>
</dbReference>
<dbReference type="Gene3D" id="3.10.105.10">
    <property type="entry name" value="Dipeptide-binding Protein, Domain 3"/>
    <property type="match status" value="1"/>
</dbReference>